<evidence type="ECO:0000313" key="5">
    <source>
        <dbReference type="EMBL" id="GLR65599.1"/>
    </source>
</evidence>
<dbReference type="PANTHER" id="PTHR30098">
    <property type="entry name" value="LEUCYL/PHENYLALANYL-TRNA--PROTEIN TRANSFERASE"/>
    <property type="match status" value="1"/>
</dbReference>
<dbReference type="EMBL" id="BSOS01000005">
    <property type="protein sequence ID" value="GLR65599.1"/>
    <property type="molecule type" value="Genomic_DNA"/>
</dbReference>
<dbReference type="NCBIfam" id="TIGR00667">
    <property type="entry name" value="aat"/>
    <property type="match status" value="1"/>
</dbReference>
<dbReference type="HAMAP" id="MF_00688">
    <property type="entry name" value="Leu_Phe_trans"/>
    <property type="match status" value="1"/>
</dbReference>
<comment type="caution">
    <text evidence="5">The sequence shown here is derived from an EMBL/GenBank/DDBJ whole genome shotgun (WGS) entry which is preliminary data.</text>
</comment>
<evidence type="ECO:0000256" key="2">
    <source>
        <dbReference type="ARBA" id="ARBA00022679"/>
    </source>
</evidence>
<comment type="catalytic activity">
    <reaction evidence="4">
        <text>N-terminal L-arginyl-[protein] + L-leucyl-tRNA(Leu) = N-terminal L-leucyl-L-arginyl-[protein] + tRNA(Leu) + H(+)</text>
        <dbReference type="Rhea" id="RHEA:50416"/>
        <dbReference type="Rhea" id="RHEA-COMP:9613"/>
        <dbReference type="Rhea" id="RHEA-COMP:9622"/>
        <dbReference type="Rhea" id="RHEA-COMP:12672"/>
        <dbReference type="Rhea" id="RHEA-COMP:12673"/>
        <dbReference type="ChEBI" id="CHEBI:15378"/>
        <dbReference type="ChEBI" id="CHEBI:64719"/>
        <dbReference type="ChEBI" id="CHEBI:78442"/>
        <dbReference type="ChEBI" id="CHEBI:78494"/>
        <dbReference type="ChEBI" id="CHEBI:133044"/>
        <dbReference type="EC" id="2.3.2.6"/>
    </reaction>
</comment>
<sequence length="221" mass="24348">MSARPFTLNPDLLLRAYRLGLFPMAESRSSKTLHWLDPEARGVLPLDKFHLPRSLMKTLRSGKFTVTADADFPGTIAACAAARENRPETWINQEIERLFIELFHLGFAHSVETWENGKLAGGLYGACLGGAFFGESMFSTATDASKVALVHLLARLRLGGFTLLDTQFITAHLARFGAMEIPRAAYHALLAQAVEIPAHFTASPDPAVLLREIEAMRKESP</sequence>
<organism evidence="5 6">
    <name type="scientific">Acidocella aquatica</name>
    <dbReference type="NCBI Taxonomy" id="1922313"/>
    <lineage>
        <taxon>Bacteria</taxon>
        <taxon>Pseudomonadati</taxon>
        <taxon>Pseudomonadota</taxon>
        <taxon>Alphaproteobacteria</taxon>
        <taxon>Acetobacterales</taxon>
        <taxon>Acidocellaceae</taxon>
        <taxon>Acidocella</taxon>
    </lineage>
</organism>
<dbReference type="Pfam" id="PF03588">
    <property type="entry name" value="Leu_Phe_trans"/>
    <property type="match status" value="1"/>
</dbReference>
<reference evidence="6" key="1">
    <citation type="journal article" date="2019" name="Int. J. Syst. Evol. Microbiol.">
        <title>The Global Catalogue of Microorganisms (GCM) 10K type strain sequencing project: providing services to taxonomists for standard genome sequencing and annotation.</title>
        <authorList>
            <consortium name="The Broad Institute Genomics Platform"/>
            <consortium name="The Broad Institute Genome Sequencing Center for Infectious Disease"/>
            <person name="Wu L."/>
            <person name="Ma J."/>
        </authorList>
    </citation>
    <scope>NUCLEOTIDE SEQUENCE [LARGE SCALE GENOMIC DNA]</scope>
    <source>
        <strain evidence="6">NBRC 112502</strain>
    </source>
</reference>
<evidence type="ECO:0000256" key="4">
    <source>
        <dbReference type="HAMAP-Rule" id="MF_00688"/>
    </source>
</evidence>
<evidence type="ECO:0000256" key="1">
    <source>
        <dbReference type="ARBA" id="ARBA00022490"/>
    </source>
</evidence>
<dbReference type="RefSeq" id="WP_284256100.1">
    <property type="nucleotide sequence ID" value="NZ_BSOS01000005.1"/>
</dbReference>
<keyword evidence="1 4" id="KW-0963">Cytoplasm</keyword>
<dbReference type="SUPFAM" id="SSF55729">
    <property type="entry name" value="Acyl-CoA N-acyltransferases (Nat)"/>
    <property type="match status" value="1"/>
</dbReference>
<proteinExistence type="inferred from homology"/>
<keyword evidence="2 4" id="KW-0808">Transferase</keyword>
<dbReference type="InterPro" id="IPR016181">
    <property type="entry name" value="Acyl_CoA_acyltransferase"/>
</dbReference>
<gene>
    <name evidence="4 5" type="primary">aat</name>
    <name evidence="5" type="ORF">GCM10010909_02770</name>
</gene>
<keyword evidence="3 4" id="KW-0012">Acyltransferase</keyword>
<dbReference type="InterPro" id="IPR004616">
    <property type="entry name" value="Leu/Phe-tRNA_Trfase"/>
</dbReference>
<dbReference type="PANTHER" id="PTHR30098:SF2">
    <property type="entry name" value="LEUCYL_PHENYLALANYL-TRNA--PROTEIN TRANSFERASE"/>
    <property type="match status" value="1"/>
</dbReference>
<protein>
    <recommendedName>
        <fullName evidence="4">Leucyl/phenylalanyl-tRNA--protein transferase</fullName>
        <ecNumber evidence="4">2.3.2.6</ecNumber>
    </recommendedName>
    <alternativeName>
        <fullName evidence="4">L/F-transferase</fullName>
    </alternativeName>
    <alternativeName>
        <fullName evidence="4">Leucyltransferase</fullName>
    </alternativeName>
    <alternativeName>
        <fullName evidence="4">Phenyalanyltransferase</fullName>
    </alternativeName>
</protein>
<dbReference type="EC" id="2.3.2.6" evidence="4"/>
<evidence type="ECO:0000256" key="3">
    <source>
        <dbReference type="ARBA" id="ARBA00023315"/>
    </source>
</evidence>
<dbReference type="GO" id="GO:0016740">
    <property type="term" value="F:transferase activity"/>
    <property type="evidence" value="ECO:0007669"/>
    <property type="project" value="UniProtKB-KW"/>
</dbReference>
<keyword evidence="6" id="KW-1185">Reference proteome</keyword>
<evidence type="ECO:0000313" key="6">
    <source>
        <dbReference type="Proteomes" id="UP001156641"/>
    </source>
</evidence>
<name>A0ABQ6A082_9PROT</name>
<dbReference type="Proteomes" id="UP001156641">
    <property type="component" value="Unassembled WGS sequence"/>
</dbReference>
<dbReference type="InterPro" id="IPR042203">
    <property type="entry name" value="Leu/Phe-tRNA_Trfase_C"/>
</dbReference>
<comment type="function">
    <text evidence="4">Functions in the N-end rule pathway of protein degradation where it conjugates Leu, Phe and, less efficiently, Met from aminoacyl-tRNAs to the N-termini of proteins containing an N-terminal arginine or lysine.</text>
</comment>
<dbReference type="Gene3D" id="3.40.630.70">
    <property type="entry name" value="Leucyl/phenylalanyl-tRNA-protein transferase, C-terminal domain"/>
    <property type="match status" value="1"/>
</dbReference>
<comment type="subcellular location">
    <subcellularLocation>
        <location evidence="4">Cytoplasm</location>
    </subcellularLocation>
</comment>
<accession>A0ABQ6A082</accession>
<comment type="catalytic activity">
    <reaction evidence="4">
        <text>N-terminal L-lysyl-[protein] + L-leucyl-tRNA(Leu) = N-terminal L-leucyl-L-lysyl-[protein] + tRNA(Leu) + H(+)</text>
        <dbReference type="Rhea" id="RHEA:12340"/>
        <dbReference type="Rhea" id="RHEA-COMP:9613"/>
        <dbReference type="Rhea" id="RHEA-COMP:9622"/>
        <dbReference type="Rhea" id="RHEA-COMP:12670"/>
        <dbReference type="Rhea" id="RHEA-COMP:12671"/>
        <dbReference type="ChEBI" id="CHEBI:15378"/>
        <dbReference type="ChEBI" id="CHEBI:65249"/>
        <dbReference type="ChEBI" id="CHEBI:78442"/>
        <dbReference type="ChEBI" id="CHEBI:78494"/>
        <dbReference type="ChEBI" id="CHEBI:133043"/>
        <dbReference type="EC" id="2.3.2.6"/>
    </reaction>
</comment>
<comment type="similarity">
    <text evidence="4">Belongs to the L/F-transferase family.</text>
</comment>
<comment type="catalytic activity">
    <reaction evidence="4">
        <text>L-phenylalanyl-tRNA(Phe) + an N-terminal L-alpha-aminoacyl-[protein] = an N-terminal L-phenylalanyl-L-alpha-aminoacyl-[protein] + tRNA(Phe)</text>
        <dbReference type="Rhea" id="RHEA:43632"/>
        <dbReference type="Rhea" id="RHEA-COMP:9668"/>
        <dbReference type="Rhea" id="RHEA-COMP:9699"/>
        <dbReference type="Rhea" id="RHEA-COMP:10636"/>
        <dbReference type="Rhea" id="RHEA-COMP:10637"/>
        <dbReference type="ChEBI" id="CHEBI:78442"/>
        <dbReference type="ChEBI" id="CHEBI:78531"/>
        <dbReference type="ChEBI" id="CHEBI:78597"/>
        <dbReference type="ChEBI" id="CHEBI:83561"/>
        <dbReference type="EC" id="2.3.2.6"/>
    </reaction>
</comment>